<dbReference type="InterPro" id="IPR054018">
    <property type="entry name" value="HdrB-like_C"/>
</dbReference>
<dbReference type="InterPro" id="IPR012675">
    <property type="entry name" value="Beta-grasp_dom_sf"/>
</dbReference>
<evidence type="ECO:0000313" key="4">
    <source>
        <dbReference type="EMBL" id="MDP2539540.1"/>
    </source>
</evidence>
<evidence type="ECO:0000313" key="3">
    <source>
        <dbReference type="EMBL" id="MDO7253612.1"/>
    </source>
</evidence>
<evidence type="ECO:0000259" key="1">
    <source>
        <dbReference type="Pfam" id="PF18712"/>
    </source>
</evidence>
<dbReference type="RefSeq" id="WP_305517454.1">
    <property type="nucleotide sequence ID" value="NZ_JAUPEV010000011.1"/>
</dbReference>
<organism evidence="4 5">
    <name type="scientific">Helicobacter cappadocius</name>
    <dbReference type="NCBI Taxonomy" id="3063998"/>
    <lineage>
        <taxon>Bacteria</taxon>
        <taxon>Pseudomonadati</taxon>
        <taxon>Campylobacterota</taxon>
        <taxon>Epsilonproteobacteria</taxon>
        <taxon>Campylobacterales</taxon>
        <taxon>Helicobacteraceae</taxon>
        <taxon>Helicobacter</taxon>
    </lineage>
</organism>
<feature type="domain" description="DUF5644" evidence="1">
    <location>
        <begin position="99"/>
        <end position="205"/>
    </location>
</feature>
<feature type="domain" description="HdrB-like C-terminal" evidence="2">
    <location>
        <begin position="416"/>
        <end position="502"/>
    </location>
</feature>
<dbReference type="Pfam" id="PF22196">
    <property type="entry name" value="HdrB-like_C"/>
    <property type="match status" value="1"/>
</dbReference>
<reference evidence="4 6" key="1">
    <citation type="submission" date="2023-07" db="EMBL/GenBank/DDBJ databases">
        <title>Unpublished Manusciprt.</title>
        <authorList>
            <person name="Aydin F."/>
            <person name="Tarhane S."/>
            <person name="Saticioglu I.B."/>
            <person name="Karakaya E."/>
            <person name="Abay S."/>
            <person name="Guran O."/>
            <person name="Bozkurt E."/>
            <person name="Uzum N."/>
            <person name="Olgun K."/>
            <person name="Jablonski D."/>
        </authorList>
    </citation>
    <scope>NUCLEOTIDE SEQUENCE</scope>
    <source>
        <strain evidence="6">faydin-H75</strain>
        <strain evidence="4">Faydin-H76</strain>
    </source>
</reference>
<gene>
    <name evidence="3" type="ORF">Q5I04_06785</name>
    <name evidence="4" type="ORF">Q5I06_07115</name>
</gene>
<dbReference type="InterPro" id="IPR041543">
    <property type="entry name" value="DUF5644"/>
</dbReference>
<dbReference type="Gene3D" id="3.40.50.11810">
    <property type="match status" value="1"/>
</dbReference>
<accession>A0AA90TFE2</accession>
<dbReference type="EMBL" id="JAUYZK010000011">
    <property type="protein sequence ID" value="MDP2539540.1"/>
    <property type="molecule type" value="Genomic_DNA"/>
</dbReference>
<dbReference type="Gene3D" id="1.20.1050.140">
    <property type="match status" value="1"/>
</dbReference>
<evidence type="ECO:0000313" key="5">
    <source>
        <dbReference type="Proteomes" id="UP001177258"/>
    </source>
</evidence>
<comment type="caution">
    <text evidence="4">The sequence shown here is derived from an EMBL/GenBank/DDBJ whole genome shotgun (WGS) entry which is preliminary data.</text>
</comment>
<sequence length="508" mass="59247">MSIYKLELNVFRFDANKDYSATYEKCTLEYQKHFTLKNILELLPLRNFEYDKNISLKINGISIFEDVKVEDLVENFGKQWNIEPISTRYAYKDLLIDKNAVMDFYRNFFTTAEFLTQSEKDEFFKFININFISPQKNPDYFGDGFFLYIKWLLTRYPNEAKRFLESIADVKNGVMNFVSVADFIYPKNHQIDEEIFELQKMLTQTSRCPISGNTWAKLGKEIESRYIFPATNVSSEFSGKYVLFDGYTKGVNFEPLLIASSTLLEKNNKKSARMKFCYDGGYWGRFCDLQRFLVANAYNMALVHKNNAILLFCEQDAYCNAIYAKSILDGSIELTHSINEELKKYNLVYDSSVKIEYLNKMIAKEFEIPISDIFSGFSTILYKGTSSSSINEICYEEFFEKISLKKIETIFENECYYHLLEINEVSCLEQSAIIRYEGIDLGTDFLCTLSMGEFEMFDTYAKKASKIYKRDFDATPTLFLPQIALLGMGEKDLKRIGLHLHKNRVSFI</sequence>
<dbReference type="Proteomes" id="UP001240777">
    <property type="component" value="Unassembled WGS sequence"/>
</dbReference>
<dbReference type="Gene3D" id="3.10.20.30">
    <property type="match status" value="1"/>
</dbReference>
<evidence type="ECO:0000259" key="2">
    <source>
        <dbReference type="Pfam" id="PF22196"/>
    </source>
</evidence>
<protein>
    <submittedName>
        <fullName evidence="4">DUF5644 domain-containing protein</fullName>
    </submittedName>
</protein>
<dbReference type="EMBL" id="JAUPEV010000011">
    <property type="protein sequence ID" value="MDO7253612.1"/>
    <property type="molecule type" value="Genomic_DNA"/>
</dbReference>
<evidence type="ECO:0000313" key="6">
    <source>
        <dbReference type="Proteomes" id="UP001240777"/>
    </source>
</evidence>
<dbReference type="Pfam" id="PF18712">
    <property type="entry name" value="DUF5644"/>
    <property type="match status" value="1"/>
</dbReference>
<reference evidence="3" key="2">
    <citation type="submission" date="2023-07" db="EMBL/GenBank/DDBJ databases">
        <authorList>
            <person name="Aydin F."/>
            <person name="Tarhane S."/>
            <person name="Saticioglu I.B."/>
            <person name="Karakaya E."/>
            <person name="Abay S."/>
            <person name="Guran O."/>
            <person name="Bozkurt E."/>
            <person name="Uzum N."/>
            <person name="Olgun K."/>
            <person name="Jablonski D."/>
        </authorList>
    </citation>
    <scope>NUCLEOTIDE SEQUENCE</scope>
    <source>
        <strain evidence="3">Faydin-H75</strain>
    </source>
</reference>
<name>A0AA90TFE2_9HELI</name>
<dbReference type="Gene3D" id="1.10.1060.20">
    <property type="match status" value="1"/>
</dbReference>
<keyword evidence="6" id="KW-1185">Reference proteome</keyword>
<proteinExistence type="predicted"/>
<dbReference type="Proteomes" id="UP001177258">
    <property type="component" value="Unassembled WGS sequence"/>
</dbReference>
<reference evidence="3 5" key="3">
    <citation type="journal article" date="2024" name="Syst. Appl. Microbiol.">
        <title>Helicobacter cappadocius sp. nov., from lizards: The first psychrotrophic Helicobacter species.</title>
        <authorList>
            <person name="Aydin F."/>
            <person name="Tarhane S."/>
            <person name="Karakaya E."/>
            <person name="Abay S."/>
            <person name="Kayman T."/>
            <person name="Guran O."/>
            <person name="Bozkurt E."/>
            <person name="Uzum N."/>
            <person name="Avci A."/>
            <person name="Olgun K."/>
            <person name="Jablonski D."/>
            <person name="Guran C."/>
            <person name="Burcin Saticioglu I."/>
        </authorList>
    </citation>
    <scope>NUCLEOTIDE SEQUENCE [LARGE SCALE GENOMIC DNA]</scope>
    <source>
        <strain evidence="3">Faydin-H75</strain>
        <strain evidence="5">faydin-H76</strain>
    </source>
</reference>
<dbReference type="AlphaFoldDB" id="A0AA90TFE2"/>